<reference evidence="2 3" key="1">
    <citation type="submission" date="2016-04" db="EMBL/GenBank/DDBJ databases">
        <title>Complete Genome Sequence of Chryseobacterium sp. IHBB 10212.</title>
        <authorList>
            <person name="Pal M."/>
            <person name="Swarnkar M.K."/>
            <person name="Kaushal K."/>
            <person name="Chhibber S."/>
            <person name="Singh A.K."/>
            <person name="Gulati A."/>
        </authorList>
    </citation>
    <scope>NUCLEOTIDE SEQUENCE [LARGE SCALE GENOMIC DNA]</scope>
    <source>
        <strain evidence="2 3">IHBB 10212</strain>
    </source>
</reference>
<feature type="domain" description="Phospholipase D-like" evidence="1">
    <location>
        <begin position="62"/>
        <end position="136"/>
    </location>
</feature>
<protein>
    <recommendedName>
        <fullName evidence="1">Phospholipase D-like domain-containing protein</fullName>
    </recommendedName>
</protein>
<sequence>MTELKLRLSNELKILLTDCEEIWIAVAMISDAGFNFIQKNVNPSAKQNYLVGIELPTSPTVLRQLMNLDGNGLVESRIYHKPGKFFHPKIYIVKTGGKLHVFVGSGNCTDGGLDKNIEIGAKIDERNFCEKSLEWYNATNKNARIITEDFLLSYEVLFKNRKERIKNDQQELQILFSEEITPINLEKIDFTNQFFKKEHFQAFEGRKPFDRSPQSNEERQKVRNQLYRLHDKVLPKIKAKKWKLAEHYTSNDIVSSAIHGEYTANDLQAIWLHYGRDKKEIKAYGPKETPLGYMRLQVIIHKDNVGIWNRIGKDKGSQIDRDNLKQKLRTDKVYRETFFNVISNLPYGYFIELNNQPKFVEEFENEQALTEFLLSADFNQYFIIGIDLAPDDPRLSTQNIADTVITNFELLLPTYELIKHKLVL</sequence>
<gene>
    <name evidence="2" type="ORF">A0O34_21535</name>
</gene>
<name>A0A172Y1L4_9FLAO</name>
<organism evidence="2 3">
    <name type="scientific">Chryseobacterium glaciei</name>
    <dbReference type="NCBI Taxonomy" id="1685010"/>
    <lineage>
        <taxon>Bacteria</taxon>
        <taxon>Pseudomonadati</taxon>
        <taxon>Bacteroidota</taxon>
        <taxon>Flavobacteriia</taxon>
        <taxon>Flavobacteriales</taxon>
        <taxon>Weeksellaceae</taxon>
        <taxon>Chryseobacterium group</taxon>
        <taxon>Chryseobacterium</taxon>
    </lineage>
</organism>
<dbReference type="KEGG" id="chh:A0O34_21535"/>
<dbReference type="EMBL" id="CP015199">
    <property type="protein sequence ID" value="ANF52945.1"/>
    <property type="molecule type" value="Genomic_DNA"/>
</dbReference>
<dbReference type="AlphaFoldDB" id="A0A172Y1L4"/>
<dbReference type="InterPro" id="IPR025202">
    <property type="entry name" value="PLD-like_dom"/>
</dbReference>
<dbReference type="Gene3D" id="3.30.870.10">
    <property type="entry name" value="Endonuclease Chain A"/>
    <property type="match status" value="1"/>
</dbReference>
<dbReference type="SUPFAM" id="SSF56024">
    <property type="entry name" value="Phospholipase D/nuclease"/>
    <property type="match status" value="1"/>
</dbReference>
<dbReference type="Pfam" id="PF13091">
    <property type="entry name" value="PLDc_2"/>
    <property type="match status" value="1"/>
</dbReference>
<evidence type="ECO:0000259" key="1">
    <source>
        <dbReference type="Pfam" id="PF13091"/>
    </source>
</evidence>
<accession>A0A172Y1L4</accession>
<proteinExistence type="predicted"/>
<keyword evidence="3" id="KW-1185">Reference proteome</keyword>
<evidence type="ECO:0000313" key="2">
    <source>
        <dbReference type="EMBL" id="ANF52945.1"/>
    </source>
</evidence>
<dbReference type="Proteomes" id="UP000077824">
    <property type="component" value="Chromosome"/>
</dbReference>
<evidence type="ECO:0000313" key="3">
    <source>
        <dbReference type="Proteomes" id="UP000077824"/>
    </source>
</evidence>
<dbReference type="STRING" id="1685010.A0O34_21535"/>